<dbReference type="GeneID" id="83215574"/>
<feature type="transmembrane region" description="Helical" evidence="2">
    <location>
        <begin position="15"/>
        <end position="32"/>
    </location>
</feature>
<comment type="similarity">
    <text evidence="1">Belongs to the PC-esterase family. TBL subfamily.</text>
</comment>
<dbReference type="GO" id="GO:0016413">
    <property type="term" value="F:O-acetyltransferase activity"/>
    <property type="evidence" value="ECO:0007669"/>
    <property type="project" value="InterPro"/>
</dbReference>
<keyword evidence="5" id="KW-1185">Reference proteome</keyword>
<protein>
    <recommendedName>
        <fullName evidence="3">Trichome birefringence-like C-terminal domain-containing protein</fullName>
    </recommendedName>
</protein>
<organism evidence="4 5">
    <name type="scientific">Lichtheimia ornata</name>
    <dbReference type="NCBI Taxonomy" id="688661"/>
    <lineage>
        <taxon>Eukaryota</taxon>
        <taxon>Fungi</taxon>
        <taxon>Fungi incertae sedis</taxon>
        <taxon>Mucoromycota</taxon>
        <taxon>Mucoromycotina</taxon>
        <taxon>Mucoromycetes</taxon>
        <taxon>Mucorales</taxon>
        <taxon>Lichtheimiaceae</taxon>
        <taxon>Lichtheimia</taxon>
    </lineage>
</organism>
<accession>A0AAD7UYV8</accession>
<dbReference type="AlphaFoldDB" id="A0AAD7UYV8"/>
<evidence type="ECO:0000256" key="2">
    <source>
        <dbReference type="SAM" id="Phobius"/>
    </source>
</evidence>
<reference evidence="4 5" key="1">
    <citation type="submission" date="2023-03" db="EMBL/GenBank/DDBJ databases">
        <title>Genome sequence of Lichtheimia ornata CBS 291.66.</title>
        <authorList>
            <person name="Mohabir J.T."/>
            <person name="Shea T.P."/>
            <person name="Kurbessoian T."/>
            <person name="Berby B."/>
            <person name="Fontaine J."/>
            <person name="Livny J."/>
            <person name="Gnirke A."/>
            <person name="Stajich J.E."/>
            <person name="Cuomo C.A."/>
        </authorList>
    </citation>
    <scope>NUCLEOTIDE SEQUENCE [LARGE SCALE GENOMIC DNA]</scope>
    <source>
        <strain evidence="4">CBS 291.66</strain>
    </source>
</reference>
<dbReference type="Proteomes" id="UP001234581">
    <property type="component" value="Unassembled WGS sequence"/>
</dbReference>
<comment type="caution">
    <text evidence="4">The sequence shown here is derived from an EMBL/GenBank/DDBJ whole genome shotgun (WGS) entry which is preliminary data.</text>
</comment>
<keyword evidence="2" id="KW-1133">Transmembrane helix</keyword>
<dbReference type="PANTHER" id="PTHR32285">
    <property type="entry name" value="PROTEIN TRICHOME BIREFRINGENCE-LIKE 9-RELATED"/>
    <property type="match status" value="1"/>
</dbReference>
<dbReference type="Pfam" id="PF13839">
    <property type="entry name" value="PC-Esterase"/>
    <property type="match status" value="1"/>
</dbReference>
<keyword evidence="2" id="KW-0812">Transmembrane</keyword>
<gene>
    <name evidence="4" type="ORF">O0I10_008167</name>
</gene>
<proteinExistence type="inferred from homology"/>
<evidence type="ECO:0000256" key="1">
    <source>
        <dbReference type="ARBA" id="ARBA00007727"/>
    </source>
</evidence>
<sequence>MFLQRIVRRSSRSRLLIYIAIVGVLIFCSSLNKPSSPPITQIDDIPEPIHDDNDDRYESTLDTVALPWYTHPHPALPVSNNFSTGHLSLDQWQALWEHSVERAQQVAELVLGPIQGIPGSVHRTYEAADRVRAQIDCWTSQGQWKQQDGYHLAKHFQDPLYGKCKRQHDPYVWSTPTTTCHLDDTVDPVTWCSLLDGRNMLIVGDLVQYQLHEVLLDAMRDGPTVCFGELNCKDHTLCQQPEARMRYIRNDILSPVSRINRAKGHPSVDTIEWPFITSPMMRAYSVLILNRAPVVEDDETFIQQLVETMRVIRSRAPDTLILYRSTSIGHPFCNDAQAPLESHLKDEELRHLPYGWSELKRRNAMARKIVEAAGGVFVDLAALTDLRPDGHMGGQDCLRYCIPGPLDAWVQVLYHVFLSLAQ</sequence>
<feature type="domain" description="Trichome birefringence-like C-terminal" evidence="3">
    <location>
        <begin position="317"/>
        <end position="415"/>
    </location>
</feature>
<name>A0AAD7UYV8_9FUNG</name>
<keyword evidence="2" id="KW-0472">Membrane</keyword>
<dbReference type="RefSeq" id="XP_058341067.1">
    <property type="nucleotide sequence ID" value="XM_058488174.1"/>
</dbReference>
<dbReference type="EMBL" id="JARTCD010000042">
    <property type="protein sequence ID" value="KAJ8656154.1"/>
    <property type="molecule type" value="Genomic_DNA"/>
</dbReference>
<dbReference type="PANTHER" id="PTHR32285:SF48">
    <property type="entry name" value="PROTEIN TRICHOME BIREFRINGENCE-LIKE 19"/>
    <property type="match status" value="1"/>
</dbReference>
<dbReference type="InterPro" id="IPR029962">
    <property type="entry name" value="TBL"/>
</dbReference>
<evidence type="ECO:0000313" key="5">
    <source>
        <dbReference type="Proteomes" id="UP001234581"/>
    </source>
</evidence>
<dbReference type="InterPro" id="IPR026057">
    <property type="entry name" value="TBL_C"/>
</dbReference>
<evidence type="ECO:0000259" key="3">
    <source>
        <dbReference type="Pfam" id="PF13839"/>
    </source>
</evidence>
<evidence type="ECO:0000313" key="4">
    <source>
        <dbReference type="EMBL" id="KAJ8656154.1"/>
    </source>
</evidence>